<dbReference type="SUPFAM" id="SSF111369">
    <property type="entry name" value="HlyD-like secretion proteins"/>
    <property type="match status" value="1"/>
</dbReference>
<dbReference type="Pfam" id="PF25967">
    <property type="entry name" value="RND-MFP_C"/>
    <property type="match status" value="1"/>
</dbReference>
<evidence type="ECO:0000256" key="2">
    <source>
        <dbReference type="ARBA" id="ARBA00009477"/>
    </source>
</evidence>
<dbReference type="Gene3D" id="1.10.287.470">
    <property type="entry name" value="Helix hairpin bin"/>
    <property type="match status" value="1"/>
</dbReference>
<dbReference type="InterPro" id="IPR058627">
    <property type="entry name" value="MdtA-like_C"/>
</dbReference>
<evidence type="ECO:0000259" key="8">
    <source>
        <dbReference type="Pfam" id="PF25967"/>
    </source>
</evidence>
<keyword evidence="10" id="KW-1185">Reference proteome</keyword>
<dbReference type="PANTHER" id="PTHR30158">
    <property type="entry name" value="ACRA/E-RELATED COMPONENT OF DRUG EFFLUX TRANSPORTER"/>
    <property type="match status" value="1"/>
</dbReference>
<comment type="subcellular location">
    <subcellularLocation>
        <location evidence="1">Cell inner membrane</location>
        <topology evidence="1">Lipid-anchor</topology>
    </subcellularLocation>
</comment>
<dbReference type="InterPro" id="IPR058626">
    <property type="entry name" value="MdtA-like_b-barrel"/>
</dbReference>
<comment type="caution">
    <text evidence="9">The sequence shown here is derived from an EMBL/GenBank/DDBJ whole genome shotgun (WGS) entry which is preliminary data.</text>
</comment>
<dbReference type="InterPro" id="IPR006143">
    <property type="entry name" value="RND_pump_MFP"/>
</dbReference>
<evidence type="ECO:0000256" key="3">
    <source>
        <dbReference type="SAM" id="Coils"/>
    </source>
</evidence>
<dbReference type="RefSeq" id="WP_169210463.1">
    <property type="nucleotide sequence ID" value="NZ_JAATNW010000004.1"/>
</dbReference>
<dbReference type="PROSITE" id="PS51257">
    <property type="entry name" value="PROKAR_LIPOPROTEIN"/>
    <property type="match status" value="1"/>
</dbReference>
<evidence type="ECO:0000256" key="4">
    <source>
        <dbReference type="SAM" id="SignalP"/>
    </source>
</evidence>
<feature type="coiled-coil region" evidence="3">
    <location>
        <begin position="103"/>
        <end position="130"/>
    </location>
</feature>
<feature type="domain" description="Multidrug resistance protein MdtA-like C-terminal permuted SH3" evidence="8">
    <location>
        <begin position="298"/>
        <end position="359"/>
    </location>
</feature>
<gene>
    <name evidence="9" type="ORF">HCJ96_07665</name>
</gene>
<sequence length="381" mass="41553">MYQSYKVVTVFLSLLLLACAEESGSQQGMGQDMPPPAVSVMELSRENITLSTSLPGRVTPSKQAHVRPQVDGVVVKRLFEEGAKVKKGQQLYQIDDTRYRAQYNSAKADLQSAQANVDTLEARAKRYQNLISKKAISEQENDDVIAQLAQAKAAISVAQATMDLARVNLDYTRVYAPIDGEISRSEVTEGALVNANQTQQMATITQLDPVFIDIQSSGKEVLKIREMMTRKGALPVDLILNNLTGEKYAHQAELKFSEVTVDESTGAVTLRAIAPNPDGLLMPGMFVKADVQMSSDSALLLPQRATTRNPDGSLVVFIVNEENKVEARPVSISGNYRDQYIVNQGVTEGETIIITGYQKVQPGMAVTPQPWNSESASATGE</sequence>
<proteinExistence type="inferred from homology"/>
<feature type="domain" description="Multidrug resistance protein MdtA-like barrel-sandwich hybrid" evidence="6">
    <location>
        <begin position="63"/>
        <end position="205"/>
    </location>
</feature>
<evidence type="ECO:0000259" key="7">
    <source>
        <dbReference type="Pfam" id="PF25944"/>
    </source>
</evidence>
<accession>A0ABX1R2A3</accession>
<name>A0ABX1R2A3_9ALTE</name>
<evidence type="ECO:0000259" key="5">
    <source>
        <dbReference type="Pfam" id="PF25876"/>
    </source>
</evidence>
<dbReference type="Pfam" id="PF25876">
    <property type="entry name" value="HH_MFP_RND"/>
    <property type="match status" value="1"/>
</dbReference>
<feature type="chain" id="PRO_5045224882" evidence="4">
    <location>
        <begin position="21"/>
        <end position="381"/>
    </location>
</feature>
<evidence type="ECO:0000313" key="10">
    <source>
        <dbReference type="Proteomes" id="UP000709336"/>
    </source>
</evidence>
<protein>
    <submittedName>
        <fullName evidence="9">Efflux RND transporter periplasmic adaptor subunit</fullName>
    </submittedName>
</protein>
<organism evidence="9 10">
    <name type="scientific">Alteromonas ponticola</name>
    <dbReference type="NCBI Taxonomy" id="2720613"/>
    <lineage>
        <taxon>Bacteria</taxon>
        <taxon>Pseudomonadati</taxon>
        <taxon>Pseudomonadota</taxon>
        <taxon>Gammaproteobacteria</taxon>
        <taxon>Alteromonadales</taxon>
        <taxon>Alteromonadaceae</taxon>
        <taxon>Alteromonas/Salinimonas group</taxon>
        <taxon>Alteromonas</taxon>
    </lineage>
</organism>
<dbReference type="PANTHER" id="PTHR30158:SF3">
    <property type="entry name" value="MULTIDRUG EFFLUX PUMP SUBUNIT ACRA-RELATED"/>
    <property type="match status" value="1"/>
</dbReference>
<evidence type="ECO:0000259" key="6">
    <source>
        <dbReference type="Pfam" id="PF25917"/>
    </source>
</evidence>
<dbReference type="Pfam" id="PF25944">
    <property type="entry name" value="Beta-barrel_RND"/>
    <property type="match status" value="1"/>
</dbReference>
<evidence type="ECO:0000313" key="9">
    <source>
        <dbReference type="EMBL" id="NMH59888.1"/>
    </source>
</evidence>
<dbReference type="InterPro" id="IPR058625">
    <property type="entry name" value="MdtA-like_BSH"/>
</dbReference>
<dbReference type="Gene3D" id="2.40.50.100">
    <property type="match status" value="1"/>
</dbReference>
<reference evidence="9 10" key="1">
    <citation type="submission" date="2020-03" db="EMBL/GenBank/DDBJ databases">
        <title>Alteromonas ponticola sp. nov., isolated from seawater.</title>
        <authorList>
            <person name="Yoon J.-H."/>
            <person name="Kim Y.-O."/>
        </authorList>
    </citation>
    <scope>NUCLEOTIDE SEQUENCE [LARGE SCALE GENOMIC DNA]</scope>
    <source>
        <strain evidence="9 10">MYP5</strain>
    </source>
</reference>
<dbReference type="NCBIfam" id="TIGR01730">
    <property type="entry name" value="RND_mfp"/>
    <property type="match status" value="1"/>
</dbReference>
<dbReference type="EMBL" id="JAATNW010000004">
    <property type="protein sequence ID" value="NMH59888.1"/>
    <property type="molecule type" value="Genomic_DNA"/>
</dbReference>
<dbReference type="Gene3D" id="2.40.30.170">
    <property type="match status" value="1"/>
</dbReference>
<comment type="similarity">
    <text evidence="2">Belongs to the membrane fusion protein (MFP) (TC 8.A.1) family.</text>
</comment>
<feature type="signal peptide" evidence="4">
    <location>
        <begin position="1"/>
        <end position="20"/>
    </location>
</feature>
<dbReference type="Proteomes" id="UP000709336">
    <property type="component" value="Unassembled WGS sequence"/>
</dbReference>
<dbReference type="Pfam" id="PF25917">
    <property type="entry name" value="BSH_RND"/>
    <property type="match status" value="1"/>
</dbReference>
<keyword evidence="3" id="KW-0175">Coiled coil</keyword>
<feature type="domain" description="Multidrug resistance protein MdtA-like beta-barrel" evidence="7">
    <location>
        <begin position="209"/>
        <end position="293"/>
    </location>
</feature>
<dbReference type="Gene3D" id="2.40.420.20">
    <property type="match status" value="1"/>
</dbReference>
<keyword evidence="4" id="KW-0732">Signal</keyword>
<feature type="domain" description="Multidrug resistance protein MdtA-like alpha-helical hairpin" evidence="5">
    <location>
        <begin position="102"/>
        <end position="172"/>
    </location>
</feature>
<dbReference type="InterPro" id="IPR058624">
    <property type="entry name" value="MdtA-like_HH"/>
</dbReference>
<evidence type="ECO:0000256" key="1">
    <source>
        <dbReference type="ARBA" id="ARBA00004519"/>
    </source>
</evidence>